<reference evidence="1" key="1">
    <citation type="journal article" date="2022" name="Arch. Microbiol.">
        <title>Pseudodesulfovibrio sediminis sp. nov., a mesophilic and neutrophilic sulfate-reducing bacterium isolated from sediment of a brackish lake.</title>
        <authorList>
            <person name="Takahashi A."/>
            <person name="Kojima H."/>
            <person name="Watanabe M."/>
            <person name="Fukui M."/>
        </authorList>
    </citation>
    <scope>NUCLEOTIDE SEQUENCE</scope>
    <source>
        <strain evidence="1">SF6</strain>
    </source>
</reference>
<name>A0ABM7PA67_9BACT</name>
<sequence>MRLLQALTEALKDAGATGNAIHSFADEGTIIPTGKNLGHGIEVGRFKYEGVIQIEDYSDDGRLFIAFVTAWLQENDPERENMGLKDPDIDISLNDDRTADIDMAIEFEEALEIVPYEDGPITYNGKKWRIADVLIDVADTLETLEGAADAVE</sequence>
<dbReference type="EMBL" id="AP024485">
    <property type="protein sequence ID" value="BCS89973.1"/>
    <property type="molecule type" value="Genomic_DNA"/>
</dbReference>
<dbReference type="InterPro" id="IPR009678">
    <property type="entry name" value="Phage_tail_completion_R"/>
</dbReference>
<evidence type="ECO:0008006" key="3">
    <source>
        <dbReference type="Google" id="ProtNLM"/>
    </source>
</evidence>
<accession>A0ABM7PA67</accession>
<organism evidence="1 2">
    <name type="scientific">Pseudodesulfovibrio sediminis</name>
    <dbReference type="NCBI Taxonomy" id="2810563"/>
    <lineage>
        <taxon>Bacteria</taxon>
        <taxon>Pseudomonadati</taxon>
        <taxon>Thermodesulfobacteriota</taxon>
        <taxon>Desulfovibrionia</taxon>
        <taxon>Desulfovibrionales</taxon>
        <taxon>Desulfovibrionaceae</taxon>
    </lineage>
</organism>
<evidence type="ECO:0000313" key="1">
    <source>
        <dbReference type="EMBL" id="BCS89973.1"/>
    </source>
</evidence>
<dbReference type="RefSeq" id="WP_229591921.1">
    <property type="nucleotide sequence ID" value="NZ_AP024485.1"/>
</dbReference>
<gene>
    <name evidence="1" type="ORF">PSDVSF_32150</name>
</gene>
<dbReference type="Proteomes" id="UP001053296">
    <property type="component" value="Chromosome"/>
</dbReference>
<evidence type="ECO:0000313" key="2">
    <source>
        <dbReference type="Proteomes" id="UP001053296"/>
    </source>
</evidence>
<proteinExistence type="predicted"/>
<keyword evidence="2" id="KW-1185">Reference proteome</keyword>
<protein>
    <recommendedName>
        <fullName evidence="3">P2 phage tail completion protein R (GpR)</fullName>
    </recommendedName>
</protein>
<dbReference type="Pfam" id="PF06891">
    <property type="entry name" value="P2_Phage_GpR"/>
    <property type="match status" value="1"/>
</dbReference>